<reference evidence="2" key="2">
    <citation type="journal article" date="2021" name="PeerJ">
        <title>Extensive microbial diversity within the chicken gut microbiome revealed by metagenomics and culture.</title>
        <authorList>
            <person name="Gilroy R."/>
            <person name="Ravi A."/>
            <person name="Getino M."/>
            <person name="Pursley I."/>
            <person name="Horton D.L."/>
            <person name="Alikhan N.F."/>
            <person name="Baker D."/>
            <person name="Gharbi K."/>
            <person name="Hall N."/>
            <person name="Watson M."/>
            <person name="Adriaenssens E.M."/>
            <person name="Foster-Nyarko E."/>
            <person name="Jarju S."/>
            <person name="Secka A."/>
            <person name="Antonio M."/>
            <person name="Oren A."/>
            <person name="Chaudhuri R.R."/>
            <person name="La Ragione R."/>
            <person name="Hildebrand F."/>
            <person name="Pallen M.J."/>
        </authorList>
    </citation>
    <scope>NUCLEOTIDE SEQUENCE</scope>
    <source>
        <strain evidence="2">2830</strain>
    </source>
</reference>
<dbReference type="InterPro" id="IPR056670">
    <property type="entry name" value="DUF7768"/>
</dbReference>
<reference evidence="2" key="1">
    <citation type="submission" date="2020-10" db="EMBL/GenBank/DDBJ databases">
        <authorList>
            <person name="Gilroy R."/>
        </authorList>
    </citation>
    <scope>NUCLEOTIDE SEQUENCE</scope>
    <source>
        <strain evidence="2">2830</strain>
    </source>
</reference>
<comment type="caution">
    <text evidence="2">The sequence shown here is derived from an EMBL/GenBank/DDBJ whole genome shotgun (WGS) entry which is preliminary data.</text>
</comment>
<proteinExistence type="predicted"/>
<protein>
    <submittedName>
        <fullName evidence="2">DUF4406 domain-containing protein</fullName>
    </submittedName>
</protein>
<name>A0A9D1KYI3_9FIRM</name>
<dbReference type="Proteomes" id="UP000824124">
    <property type="component" value="Unassembled WGS sequence"/>
</dbReference>
<evidence type="ECO:0000313" key="2">
    <source>
        <dbReference type="EMBL" id="HIU10379.1"/>
    </source>
</evidence>
<evidence type="ECO:0000259" key="1">
    <source>
        <dbReference type="Pfam" id="PF24963"/>
    </source>
</evidence>
<accession>A0A9D1KYI3</accession>
<evidence type="ECO:0000313" key="3">
    <source>
        <dbReference type="Proteomes" id="UP000824124"/>
    </source>
</evidence>
<dbReference type="AlphaFoldDB" id="A0A9D1KYI3"/>
<dbReference type="EMBL" id="DVMH01000021">
    <property type="protein sequence ID" value="HIU10379.1"/>
    <property type="molecule type" value="Genomic_DNA"/>
</dbReference>
<dbReference type="Pfam" id="PF24963">
    <property type="entry name" value="DUF7768"/>
    <property type="match status" value="1"/>
</dbReference>
<organism evidence="2 3">
    <name type="scientific">Candidatus Avidehalobacter gallistercoris</name>
    <dbReference type="NCBI Taxonomy" id="2840694"/>
    <lineage>
        <taxon>Bacteria</taxon>
        <taxon>Bacillati</taxon>
        <taxon>Bacillota</taxon>
        <taxon>Clostridia</taxon>
        <taxon>Eubacteriales</taxon>
        <taxon>Peptococcaceae</taxon>
        <taxon>Peptococcaceae incertae sedis</taxon>
        <taxon>Candidatus Avidehalobacter</taxon>
    </lineage>
</organism>
<feature type="domain" description="DUF7768" evidence="1">
    <location>
        <begin position="2"/>
        <end position="102"/>
    </location>
</feature>
<gene>
    <name evidence="2" type="ORF">IAB00_03920</name>
</gene>
<dbReference type="Gene3D" id="3.40.50.10400">
    <property type="entry name" value="Hypothetical protein PA1492"/>
    <property type="match status" value="1"/>
</dbReference>
<sequence>MKLVYICSRYRADATHTVEEAVDSALYACSVAISKGYAPIAPHLYLPRCLDDNEPAERAAGTAAGLAFLAVCDEVWQWGKTITEGMAAELARAKELGIPIKVYNTLGIPYEQWNSVKLANDPAYIAECRKAGREL</sequence>